<keyword evidence="1" id="KW-0472">Membrane</keyword>
<feature type="transmembrane region" description="Helical" evidence="1">
    <location>
        <begin position="40"/>
        <end position="61"/>
    </location>
</feature>
<evidence type="ECO:0000313" key="4">
    <source>
        <dbReference type="Proteomes" id="UP000019116"/>
    </source>
</evidence>
<proteinExistence type="predicted"/>
<reference evidence="3" key="2">
    <citation type="submission" date="2018-10" db="UniProtKB">
        <authorList>
            <consortium name="EnsemblPlants"/>
        </authorList>
    </citation>
    <scope>IDENTIFICATION</scope>
</reference>
<feature type="transmembrane region" description="Helical" evidence="1">
    <location>
        <begin position="135"/>
        <end position="152"/>
    </location>
</feature>
<dbReference type="Gramene" id="TraesARI7D03G04560470.1">
    <property type="protein sequence ID" value="TraesARI7D03G04560470.1.CDS1"/>
    <property type="gene ID" value="TraesARI7D03G04560470"/>
</dbReference>
<dbReference type="Pfam" id="PF13968">
    <property type="entry name" value="DUF4220"/>
    <property type="match status" value="1"/>
</dbReference>
<evidence type="ECO:0000313" key="3">
    <source>
        <dbReference type="EnsemblPlants" id="TraesCS7D02G518000.1.cds1"/>
    </source>
</evidence>
<feature type="transmembrane region" description="Helical" evidence="1">
    <location>
        <begin position="13"/>
        <end position="33"/>
    </location>
</feature>
<dbReference type="Gramene" id="TraesCS7D02G518000.1">
    <property type="protein sequence ID" value="TraesCS7D02G518000.1.cds1"/>
    <property type="gene ID" value="TraesCS7D02G518000"/>
</dbReference>
<dbReference type="Gramene" id="TraesROB_scaffold_150172_01G000100.1">
    <property type="protein sequence ID" value="TraesROB_scaffold_150172_01G000100.1"/>
    <property type="gene ID" value="TraesROB_scaffold_150172_01G000100"/>
</dbReference>
<dbReference type="Gramene" id="TraesWEE_scaffold_143266_01G000100.1">
    <property type="protein sequence ID" value="TraesWEE_scaffold_143266_01G000100.1"/>
    <property type="gene ID" value="TraesWEE_scaffold_143266_01G000100"/>
</dbReference>
<feature type="transmembrane region" description="Helical" evidence="1">
    <location>
        <begin position="331"/>
        <end position="353"/>
    </location>
</feature>
<keyword evidence="1" id="KW-1133">Transmembrane helix</keyword>
<feature type="domain" description="DUF4220" evidence="2">
    <location>
        <begin position="47"/>
        <end position="400"/>
    </location>
</feature>
<dbReference type="InterPro" id="IPR007658">
    <property type="entry name" value="DUF594"/>
</dbReference>
<dbReference type="PANTHER" id="PTHR31325">
    <property type="entry name" value="OS01G0798800 PROTEIN-RELATED"/>
    <property type="match status" value="1"/>
</dbReference>
<dbReference type="Gramene" id="TraesPARA_EIv1.0_2633660.1">
    <property type="protein sequence ID" value="TraesPARA_EIv1.0_2633660.1.CDS1"/>
    <property type="gene ID" value="TraesPARA_EIv1.0_2633660"/>
</dbReference>
<reference evidence="3" key="1">
    <citation type="submission" date="2018-08" db="EMBL/GenBank/DDBJ databases">
        <authorList>
            <person name="Rossello M."/>
        </authorList>
    </citation>
    <scope>NUCLEOTIDE SEQUENCE [LARGE SCALE GENOMIC DNA]</scope>
    <source>
        <strain evidence="3">cv. Chinese Spring</strain>
    </source>
</reference>
<name>A0A3B6TMG3_WHEAT</name>
<keyword evidence="4" id="KW-1185">Reference proteome</keyword>
<dbReference type="AlphaFoldDB" id="A0A3B6TMG3"/>
<dbReference type="Pfam" id="PF04578">
    <property type="entry name" value="DUF594"/>
    <property type="match status" value="1"/>
</dbReference>
<dbReference type="Gramene" id="TraesCLE_scaffold_189134_01G000100.1">
    <property type="protein sequence ID" value="TraesCLE_scaffold_189134_01G000100.1"/>
    <property type="gene ID" value="TraesCLE_scaffold_189134_01G000100"/>
</dbReference>
<dbReference type="Gramene" id="TraesCAD_scaffold_125142_01G000100.1">
    <property type="protein sequence ID" value="TraesCAD_scaffold_125142_01G000100.1"/>
    <property type="gene ID" value="TraesCAD_scaffold_125142_01G000100"/>
</dbReference>
<dbReference type="EnsemblPlants" id="TraesCS7D02G518000.1">
    <property type="protein sequence ID" value="TraesCS7D02G518000.1.cds1"/>
    <property type="gene ID" value="TraesCS7D02G518000"/>
</dbReference>
<keyword evidence="1" id="KW-0812">Transmembrane</keyword>
<dbReference type="Gramene" id="TraesCS7D03G1222700.1">
    <property type="protein sequence ID" value="TraesCS7D03G1222700.1.CDS1"/>
    <property type="gene ID" value="TraesCS7D03G1222700"/>
</dbReference>
<dbReference type="OMA" id="GHMAIRA"/>
<protein>
    <recommendedName>
        <fullName evidence="2">DUF4220 domain-containing protein</fullName>
    </recommendedName>
</protein>
<dbReference type="Gramene" id="TraesSYM7D03G04538130.1">
    <property type="protein sequence ID" value="TraesSYM7D03G04538130.1.CDS1"/>
    <property type="gene ID" value="TraesSYM7D03G04538130"/>
</dbReference>
<accession>A0A3B6TMG3</accession>
<dbReference type="STRING" id="4565.A0A3B6TMG3"/>
<dbReference type="Proteomes" id="UP000019116">
    <property type="component" value="Chromosome 7D"/>
</dbReference>
<feature type="transmembrane region" description="Helical" evidence="1">
    <location>
        <begin position="301"/>
        <end position="319"/>
    </location>
</feature>
<evidence type="ECO:0000256" key="1">
    <source>
        <dbReference type="SAM" id="Phobius"/>
    </source>
</evidence>
<dbReference type="InterPro" id="IPR025315">
    <property type="entry name" value="DUF4220"/>
</dbReference>
<evidence type="ECO:0000259" key="2">
    <source>
        <dbReference type="Pfam" id="PF13968"/>
    </source>
</evidence>
<organism evidence="3">
    <name type="scientific">Triticum aestivum</name>
    <name type="common">Wheat</name>
    <dbReference type="NCBI Taxonomy" id="4565"/>
    <lineage>
        <taxon>Eukaryota</taxon>
        <taxon>Viridiplantae</taxon>
        <taxon>Streptophyta</taxon>
        <taxon>Embryophyta</taxon>
        <taxon>Tracheophyta</taxon>
        <taxon>Spermatophyta</taxon>
        <taxon>Magnoliopsida</taxon>
        <taxon>Liliopsida</taxon>
        <taxon>Poales</taxon>
        <taxon>Poaceae</taxon>
        <taxon>BOP clade</taxon>
        <taxon>Pooideae</taxon>
        <taxon>Triticodae</taxon>
        <taxon>Triticeae</taxon>
        <taxon>Triticinae</taxon>
        <taxon>Triticum</taxon>
    </lineage>
</organism>
<dbReference type="OrthoDB" id="625425at2759"/>
<dbReference type="Gramene" id="TraesLDM7D03G04490510.1">
    <property type="protein sequence ID" value="TraesLDM7D03G04490510.1.CDS1"/>
    <property type="gene ID" value="TraesLDM7D03G04490510"/>
</dbReference>
<sequence>MPSWMELWNEWEIQVVVVASFSLQVILFFFAGIRRYSLSFVLKSLLWLVYLLADLAATYALGHMSSTLSKKSSGEHQLVAFWAPFLLLHLGGQDTITAYALEDNELWLRHLLNMFLQVAGAGYVLYKYITAGRGAFVPAAMLILAAGVIKYGERIWALKLASKGGSHYRRSPCTTSRSTMIYKKIRKYFPEKPKEDADLDIFVRWTSATYWFTKSKRFRNYASIVRTAHELRYALVKPLIIDRNEASIEWDRPGIRLLTSQAFARRKTRIGEVYKAIEVELGLMYDMLYTKAEVIHTSYGYFTRAISLVSCFAALVVFTRIKRDDYNTPDVVITFALLGGACALETASVLKVIGSTWTYAVLKGAWGGSLLADVVLFARYHLVVVKDGRWSNSVGQFDFIYFCYQSNKNDLKGRIARLIRLRDMWDKARSTKRAKLSPAVKEFIWDLLRGEKSHMVQIEDVAIQSGYWARRFRGFDHTEHLDWSMSFEFQKSVLIWHIATRIFLNDPAVKSKLVNKDKDMAEAVHTLSNYMMYLLIEHPGMLPVNAAARDLFRQTCTSYIQGSTSAVKLESWITRLYEEGTHQGISELCRDLTQASWDASPGEAMLVKSWVLAHIMLDMELGLTHKIVIIGAAWTEMLCYAATNATEQFHGRQLSNGGEFLTHILLLNKYCAPIDEKPKAPKAVDEPSSFWL</sequence>